<dbReference type="SUPFAM" id="SSF56176">
    <property type="entry name" value="FAD-binding/transporter-associated domain-like"/>
    <property type="match status" value="1"/>
</dbReference>
<dbReference type="AlphaFoldDB" id="D8S840"/>
<dbReference type="PANTHER" id="PTHR11908">
    <property type="entry name" value="XANTHINE DEHYDROGENASE"/>
    <property type="match status" value="1"/>
</dbReference>
<evidence type="ECO:0000256" key="1">
    <source>
        <dbReference type="ARBA" id="ARBA00006849"/>
    </source>
</evidence>
<dbReference type="InterPro" id="IPR002346">
    <property type="entry name" value="Mopterin_DH_FAD-bd"/>
</dbReference>
<dbReference type="InterPro" id="IPR016166">
    <property type="entry name" value="FAD-bd_PCMH"/>
</dbReference>
<dbReference type="GO" id="GO:0016491">
    <property type="term" value="F:oxidoreductase activity"/>
    <property type="evidence" value="ECO:0000318"/>
    <property type="project" value="GO_Central"/>
</dbReference>
<dbReference type="InParanoid" id="D8S840"/>
<dbReference type="FunFam" id="3.30.365.10:FF:000001">
    <property type="entry name" value="Xanthine dehydrogenase oxidase"/>
    <property type="match status" value="1"/>
</dbReference>
<dbReference type="SUPFAM" id="SSF55447">
    <property type="entry name" value="CO dehydrogenase flavoprotein C-terminal domain-like"/>
    <property type="match status" value="1"/>
</dbReference>
<dbReference type="Gene3D" id="3.90.1170.50">
    <property type="entry name" value="Aldehyde oxidase/xanthine dehydrogenase, a/b hammerhead"/>
    <property type="match status" value="1"/>
</dbReference>
<dbReference type="InterPro" id="IPR016169">
    <property type="entry name" value="FAD-bd_PCMH_sub2"/>
</dbReference>
<dbReference type="InterPro" id="IPR016208">
    <property type="entry name" value="Ald_Oxase/xanthine_DH-like"/>
</dbReference>
<dbReference type="InterPro" id="IPR036318">
    <property type="entry name" value="FAD-bd_PCMH-like_sf"/>
</dbReference>
<dbReference type="PANTHER" id="PTHR11908:SF132">
    <property type="entry name" value="ALDEHYDE OXIDASE 1-RELATED"/>
    <property type="match status" value="1"/>
</dbReference>
<dbReference type="STRING" id="88036.D8S840"/>
<dbReference type="KEGG" id="smo:SELMODRAFT_419181"/>
<dbReference type="Gene3D" id="3.30.390.50">
    <property type="entry name" value="CO dehydrogenase flavoprotein, C-terminal domain"/>
    <property type="match status" value="1"/>
</dbReference>
<dbReference type="EMBL" id="GL377606">
    <property type="protein sequence ID" value="EFJ19454.1"/>
    <property type="molecule type" value="Genomic_DNA"/>
</dbReference>
<dbReference type="PROSITE" id="PS51387">
    <property type="entry name" value="FAD_PCMH"/>
    <property type="match status" value="1"/>
</dbReference>
<feature type="domain" description="FAD-binding PCMH-type" evidence="4">
    <location>
        <begin position="1"/>
        <end position="164"/>
    </location>
</feature>
<evidence type="ECO:0000259" key="4">
    <source>
        <dbReference type="PROSITE" id="PS51387"/>
    </source>
</evidence>
<dbReference type="InterPro" id="IPR008274">
    <property type="entry name" value="AldOxase/xan_DH_MoCoBD1"/>
</dbReference>
<keyword evidence="2" id="KW-0500">Molybdenum</keyword>
<evidence type="ECO:0000313" key="5">
    <source>
        <dbReference type="EMBL" id="EFJ19454.1"/>
    </source>
</evidence>
<evidence type="ECO:0000256" key="3">
    <source>
        <dbReference type="ARBA" id="ARBA00023002"/>
    </source>
</evidence>
<dbReference type="InterPro" id="IPR046867">
    <property type="entry name" value="AldOxase/xan_DH_MoCoBD2"/>
</dbReference>
<dbReference type="InterPro" id="IPR005107">
    <property type="entry name" value="CO_DH_flav_C"/>
</dbReference>
<dbReference type="InterPro" id="IPR036856">
    <property type="entry name" value="Ald_Oxase/Xan_DH_a/b_sf"/>
</dbReference>
<keyword evidence="6" id="KW-1185">Reference proteome</keyword>
<dbReference type="SUPFAM" id="SSF54665">
    <property type="entry name" value="CO dehydrogenase molybdoprotein N-domain-like"/>
    <property type="match status" value="1"/>
</dbReference>
<dbReference type="Gene3D" id="3.30.465.10">
    <property type="match status" value="1"/>
</dbReference>
<dbReference type="OMA" id="KSTHIAC"/>
<gene>
    <name evidence="5" type="primary">AO1B-2</name>
    <name evidence="5" type="ORF">SELMODRAFT_419181</name>
</gene>
<dbReference type="Pfam" id="PF00941">
    <property type="entry name" value="FAD_binding_5"/>
    <property type="match status" value="1"/>
</dbReference>
<comment type="similarity">
    <text evidence="1">Belongs to the xanthine dehydrogenase family.</text>
</comment>
<dbReference type="Pfam" id="PF02738">
    <property type="entry name" value="MoCoBD_1"/>
    <property type="match status" value="1"/>
</dbReference>
<proteinExistence type="inferred from homology"/>
<dbReference type="Gene3D" id="3.30.365.10">
    <property type="entry name" value="Aldehyde oxidase/xanthine dehydrogenase, molybdopterin binding domain"/>
    <property type="match status" value="4"/>
</dbReference>
<dbReference type="SMART" id="SM01008">
    <property type="entry name" value="Ald_Xan_dh_C"/>
    <property type="match status" value="1"/>
</dbReference>
<dbReference type="eggNOG" id="KOG0430">
    <property type="taxonomic scope" value="Eukaryota"/>
</dbReference>
<dbReference type="GO" id="GO:0005506">
    <property type="term" value="F:iron ion binding"/>
    <property type="evidence" value="ECO:0007669"/>
    <property type="project" value="InterPro"/>
</dbReference>
<dbReference type="Pfam" id="PF01315">
    <property type="entry name" value="Ald_Xan_dh_C"/>
    <property type="match status" value="1"/>
</dbReference>
<protein>
    <submittedName>
        <fullName evidence="5">Uncharacterized protein AO1B-2</fullName>
    </submittedName>
</protein>
<reference evidence="5 6" key="1">
    <citation type="journal article" date="2011" name="Science">
        <title>The Selaginella genome identifies genetic changes associated with the evolution of vascular plants.</title>
        <authorList>
            <person name="Banks J.A."/>
            <person name="Nishiyama T."/>
            <person name="Hasebe M."/>
            <person name="Bowman J.L."/>
            <person name="Gribskov M."/>
            <person name="dePamphilis C."/>
            <person name="Albert V.A."/>
            <person name="Aono N."/>
            <person name="Aoyama T."/>
            <person name="Ambrose B.A."/>
            <person name="Ashton N.W."/>
            <person name="Axtell M.J."/>
            <person name="Barker E."/>
            <person name="Barker M.S."/>
            <person name="Bennetzen J.L."/>
            <person name="Bonawitz N.D."/>
            <person name="Chapple C."/>
            <person name="Cheng C."/>
            <person name="Correa L.G."/>
            <person name="Dacre M."/>
            <person name="DeBarry J."/>
            <person name="Dreyer I."/>
            <person name="Elias M."/>
            <person name="Engstrom E.M."/>
            <person name="Estelle M."/>
            <person name="Feng L."/>
            <person name="Finet C."/>
            <person name="Floyd S.K."/>
            <person name="Frommer W.B."/>
            <person name="Fujita T."/>
            <person name="Gramzow L."/>
            <person name="Gutensohn M."/>
            <person name="Harholt J."/>
            <person name="Hattori M."/>
            <person name="Heyl A."/>
            <person name="Hirai T."/>
            <person name="Hiwatashi Y."/>
            <person name="Ishikawa M."/>
            <person name="Iwata M."/>
            <person name="Karol K.G."/>
            <person name="Koehler B."/>
            <person name="Kolukisaoglu U."/>
            <person name="Kubo M."/>
            <person name="Kurata T."/>
            <person name="Lalonde S."/>
            <person name="Li K."/>
            <person name="Li Y."/>
            <person name="Litt A."/>
            <person name="Lyons E."/>
            <person name="Manning G."/>
            <person name="Maruyama T."/>
            <person name="Michael T.P."/>
            <person name="Mikami K."/>
            <person name="Miyazaki S."/>
            <person name="Morinaga S."/>
            <person name="Murata T."/>
            <person name="Mueller-Roeber B."/>
            <person name="Nelson D.R."/>
            <person name="Obara M."/>
            <person name="Oguri Y."/>
            <person name="Olmstead R.G."/>
            <person name="Onodera N."/>
            <person name="Petersen B.L."/>
            <person name="Pils B."/>
            <person name="Prigge M."/>
            <person name="Rensing S.A."/>
            <person name="Riano-Pachon D.M."/>
            <person name="Roberts A.W."/>
            <person name="Sato Y."/>
            <person name="Scheller H.V."/>
            <person name="Schulz B."/>
            <person name="Schulz C."/>
            <person name="Shakirov E.V."/>
            <person name="Shibagaki N."/>
            <person name="Shinohara N."/>
            <person name="Shippen D.E."/>
            <person name="Soerensen I."/>
            <person name="Sotooka R."/>
            <person name="Sugimoto N."/>
            <person name="Sugita M."/>
            <person name="Sumikawa N."/>
            <person name="Tanurdzic M."/>
            <person name="Theissen G."/>
            <person name="Ulvskov P."/>
            <person name="Wakazuki S."/>
            <person name="Weng J.K."/>
            <person name="Willats W.W."/>
            <person name="Wipf D."/>
            <person name="Wolf P.G."/>
            <person name="Yang L."/>
            <person name="Zimmer A.D."/>
            <person name="Zhu Q."/>
            <person name="Mitros T."/>
            <person name="Hellsten U."/>
            <person name="Loque D."/>
            <person name="Otillar R."/>
            <person name="Salamov A."/>
            <person name="Schmutz J."/>
            <person name="Shapiro H."/>
            <person name="Lindquist E."/>
            <person name="Lucas S."/>
            <person name="Rokhsar D."/>
            <person name="Grigoriev I.V."/>
        </authorList>
    </citation>
    <scope>NUCLEOTIDE SEQUENCE [LARGE SCALE GENOMIC DNA]</scope>
</reference>
<keyword evidence="3" id="KW-0560">Oxidoreductase</keyword>
<dbReference type="Pfam" id="PF20256">
    <property type="entry name" value="MoCoBD_2"/>
    <property type="match status" value="1"/>
</dbReference>
<dbReference type="Gramene" id="EFJ19454">
    <property type="protein sequence ID" value="EFJ19454"/>
    <property type="gene ID" value="SELMODRAFT_419181"/>
</dbReference>
<dbReference type="InterPro" id="IPR036683">
    <property type="entry name" value="CO_DH_flav_C_dom_sf"/>
</dbReference>
<dbReference type="FunCoup" id="D8S840">
    <property type="interactions" value="209"/>
</dbReference>
<dbReference type="GO" id="GO:0071949">
    <property type="term" value="F:FAD binding"/>
    <property type="evidence" value="ECO:0007669"/>
    <property type="project" value="InterPro"/>
</dbReference>
<evidence type="ECO:0000256" key="2">
    <source>
        <dbReference type="ARBA" id="ARBA00022505"/>
    </source>
</evidence>
<evidence type="ECO:0000313" key="6">
    <source>
        <dbReference type="Proteomes" id="UP000001514"/>
    </source>
</evidence>
<dbReference type="Proteomes" id="UP000001514">
    <property type="component" value="Unassembled WGS sequence"/>
</dbReference>
<name>D8S840_SELML</name>
<accession>D8S840</accession>
<dbReference type="InterPro" id="IPR000674">
    <property type="entry name" value="Ald_Oxase/Xan_DH_a/b"/>
</dbReference>
<dbReference type="Pfam" id="PF03450">
    <property type="entry name" value="CO_deh_flav_C"/>
    <property type="match status" value="1"/>
</dbReference>
<organism evidence="6">
    <name type="scientific">Selaginella moellendorffii</name>
    <name type="common">Spikemoss</name>
    <dbReference type="NCBI Taxonomy" id="88036"/>
    <lineage>
        <taxon>Eukaryota</taxon>
        <taxon>Viridiplantae</taxon>
        <taxon>Streptophyta</taxon>
        <taxon>Embryophyta</taxon>
        <taxon>Tracheophyta</taxon>
        <taxon>Lycopodiopsida</taxon>
        <taxon>Selaginellales</taxon>
        <taxon>Selaginellaceae</taxon>
        <taxon>Selaginella</taxon>
    </lineage>
</organism>
<dbReference type="SMART" id="SM01092">
    <property type="entry name" value="CO_deh_flav_C"/>
    <property type="match status" value="1"/>
</dbReference>
<sequence>MLERYQDTARLVAGNTSTGIYKDDLQSSPEIFIEIGAVPEVLEEKATEDGIEVSAAVKISKLIALLEAFGRSDSSGVYLKLAEHMRKVATLHVRNAGSVGGNLILAQKLGFDSDIATLLVGAGASVKVVTQKFGESRQSVEDFVAATWDGKSILKSICIPSYSKQDVRFDSYRASPRPLGNAVAYVNAAFLVNLSGDGRVCESRLAFGAFGGEPTCQRATEVERFLEGKVVDSGVMLEAIQLTKVSIVPKKGTSKADYRSSLVASFLFKFLSSLAAPSSSIVPELPYITQAQNGSTPRSSRKIMSGRQTLQEHLQGAVGQPMSKVMGELQASGEAIYVDDIPAPRDCVHAVYVYSTKALAKINGIRLENALASPGAVSFVGVDDIPSGGQNMGLVSDLSQEKLFAEDKVECVGHAVGLMAAAGKVVIDYDTESVGSPVLTMEEAVARGELHEIPQFFKDVMKDKHGNVAEEMAKASLKIENAEVRTGSQYYFYMEPQTALVVPDEDNCLVVYSSYQSPDFVQHSVSACLGLPMHNVRVITRRVGGGFGGKGTKACLVASACALAAYKLRRPVRLTLDRNTDMIMMGGRHPMKAVYDVGFEPDGKINALHAKIFIQGGWSPEFTPVMPMGDGHAHVQGCFFADAVVEHVAALTNLSSELVMERNLHSVESAGAAYAAVGGEEGYTLPAVWSRLKDRAKVDERLREVERYNAANAWKKRGVAVSQSTYTVQQRYQPGRVSIMADGSVVVETGGVEIGQGLWTKVRQAVGEGLGGGICVDVGRVRVVQADTISMPHGGWTGGSTTSEASCEAVRKACRVLVDRFKPIHEKRMAECRDGETVSSWESLVLAAKNARVEMAAQTAFVSSPEALTYINYGAAASEVEIDVLTGEYEILQTDIVYDCGKSINPAVDIGKVTYFPETIASS</sequence>
<dbReference type="SUPFAM" id="SSF56003">
    <property type="entry name" value="Molybdenum cofactor-binding domain"/>
    <property type="match status" value="1"/>
</dbReference>
<dbReference type="InterPro" id="IPR037165">
    <property type="entry name" value="AldOxase/xan_DH_Mopterin-bd_sf"/>
</dbReference>
<dbReference type="HOGENOM" id="CLU_001681_1_1_1"/>